<evidence type="ECO:0000313" key="10">
    <source>
        <dbReference type="Proteomes" id="UP000266391"/>
    </source>
</evidence>
<accession>A0A0M6X0X9</accession>
<keyword evidence="1" id="KW-1133">Transmembrane helix</keyword>
<gene>
    <name evidence="7" type="ORF">DW707_00455</name>
    <name evidence="6" type="ORF">DW813_12550</name>
    <name evidence="5" type="ORF">DWY29_16795</name>
    <name evidence="4" type="ORF">DWY96_01105</name>
    <name evidence="3" type="ORF">ERS852444_02244</name>
    <name evidence="2" type="ORF">RIL183_10521</name>
</gene>
<evidence type="ECO:0000313" key="4">
    <source>
        <dbReference type="EMBL" id="RGQ55942.1"/>
    </source>
</evidence>
<sequence length="123" mass="13959">MKKKICLVIFIVLFVVSILVNVKLLFFSPAVSLKNIPFEGVITEADSGKIVVKGDGTNGCGLTEHYQIYNSDQIKIVNTNDELIQFTDLKKGTRISMRLWIKEKTLYNDMDRLDIVTLIQCCE</sequence>
<dbReference type="Proteomes" id="UP000286271">
    <property type="component" value="Unassembled WGS sequence"/>
</dbReference>
<dbReference type="EMBL" id="QRTF01000001">
    <property type="protein sequence ID" value="RGQ55942.1"/>
    <property type="molecule type" value="Genomic_DNA"/>
</dbReference>
<evidence type="ECO:0000313" key="6">
    <source>
        <dbReference type="EMBL" id="RHD00979.1"/>
    </source>
</evidence>
<organism evidence="2 8">
    <name type="scientific">Roseburia inulinivorans</name>
    <dbReference type="NCBI Taxonomy" id="360807"/>
    <lineage>
        <taxon>Bacteria</taxon>
        <taxon>Bacillati</taxon>
        <taxon>Bacillota</taxon>
        <taxon>Clostridia</taxon>
        <taxon>Lachnospirales</taxon>
        <taxon>Lachnospiraceae</taxon>
        <taxon>Roseburia</taxon>
    </lineage>
</organism>
<keyword evidence="8" id="KW-1185">Reference proteome</keyword>
<dbReference type="AlphaFoldDB" id="A0A0M6X0X9"/>
<evidence type="ECO:0000313" key="11">
    <source>
        <dbReference type="Proteomes" id="UP000283738"/>
    </source>
</evidence>
<dbReference type="RefSeq" id="WP_007887929.1">
    <property type="nucleotide sequence ID" value="NZ_CAKZTK010000005.1"/>
</dbReference>
<keyword evidence="1" id="KW-0472">Membrane</keyword>
<name>A0A0M6X0X9_9FIRM</name>
<evidence type="ECO:0000313" key="13">
    <source>
        <dbReference type="Proteomes" id="UP000286271"/>
    </source>
</evidence>
<evidence type="ECO:0000313" key="2">
    <source>
        <dbReference type="EMBL" id="CRL43438.1"/>
    </source>
</evidence>
<evidence type="ECO:0000313" key="12">
    <source>
        <dbReference type="Proteomes" id="UP000285820"/>
    </source>
</evidence>
<feature type="transmembrane region" description="Helical" evidence="1">
    <location>
        <begin position="7"/>
        <end position="27"/>
    </location>
</feature>
<dbReference type="EMBL" id="QRUN01000054">
    <property type="protein sequence ID" value="RGR63629.1"/>
    <property type="molecule type" value="Genomic_DNA"/>
</dbReference>
<dbReference type="Proteomes" id="UP000049828">
    <property type="component" value="Unassembled WGS sequence"/>
</dbReference>
<dbReference type="EMBL" id="QSKW01000001">
    <property type="protein sequence ID" value="RHF00390.1"/>
    <property type="molecule type" value="Genomic_DNA"/>
</dbReference>
<proteinExistence type="predicted"/>
<evidence type="ECO:0000313" key="9">
    <source>
        <dbReference type="Proteomes" id="UP000095453"/>
    </source>
</evidence>
<reference evidence="2" key="1">
    <citation type="submission" date="2015-05" db="EMBL/GenBank/DDBJ databases">
        <authorList>
            <person name="Wang D.B."/>
            <person name="Wang M."/>
        </authorList>
    </citation>
    <scope>NUCLEOTIDE SEQUENCE [LARGE SCALE GENOMIC DNA]</scope>
    <source>
        <strain evidence="2">L1-83</strain>
    </source>
</reference>
<evidence type="ECO:0000313" key="8">
    <source>
        <dbReference type="Proteomes" id="UP000049828"/>
    </source>
</evidence>
<evidence type="ECO:0008006" key="14">
    <source>
        <dbReference type="Google" id="ProtNLM"/>
    </source>
</evidence>
<evidence type="ECO:0000256" key="1">
    <source>
        <dbReference type="SAM" id="Phobius"/>
    </source>
</evidence>
<dbReference type="Proteomes" id="UP000266391">
    <property type="component" value="Unassembled WGS sequence"/>
</dbReference>
<evidence type="ECO:0000313" key="7">
    <source>
        <dbReference type="EMBL" id="RHF00390.1"/>
    </source>
</evidence>
<dbReference type="EMBL" id="CYXX01000017">
    <property type="protein sequence ID" value="CUN17740.1"/>
    <property type="molecule type" value="Genomic_DNA"/>
</dbReference>
<evidence type="ECO:0000313" key="3">
    <source>
        <dbReference type="EMBL" id="CUN17740.1"/>
    </source>
</evidence>
<reference evidence="10 11" key="3">
    <citation type="submission" date="2018-08" db="EMBL/GenBank/DDBJ databases">
        <title>A genome reference for cultivated species of the human gut microbiota.</title>
        <authorList>
            <person name="Zou Y."/>
            <person name="Xue W."/>
            <person name="Luo G."/>
        </authorList>
    </citation>
    <scope>NUCLEOTIDE SEQUENCE [LARGE SCALE GENOMIC DNA]</scope>
    <source>
        <strain evidence="5 12">AF24-4</strain>
        <strain evidence="4 11">AF28-15</strain>
        <strain evidence="7 13">AM27-11</strain>
        <strain evidence="6 10">AM32-8LB</strain>
    </source>
</reference>
<evidence type="ECO:0000313" key="5">
    <source>
        <dbReference type="EMBL" id="RGR63629.1"/>
    </source>
</evidence>
<dbReference type="Proteomes" id="UP000283738">
    <property type="component" value="Unassembled WGS sequence"/>
</dbReference>
<keyword evidence="1" id="KW-0812">Transmembrane</keyword>
<reference evidence="8" key="2">
    <citation type="submission" date="2015-05" db="EMBL/GenBank/DDBJ databases">
        <authorList>
            <consortium name="Pathogen Informatics"/>
        </authorList>
    </citation>
    <scope>NUCLEOTIDE SEQUENCE [LARGE SCALE GENOMIC DNA]</scope>
    <source>
        <strain evidence="3 9">2789STDY5608887</strain>
        <strain evidence="8">L1-83</strain>
    </source>
</reference>
<dbReference type="EMBL" id="CVRS01000131">
    <property type="protein sequence ID" value="CRL43438.1"/>
    <property type="molecule type" value="Genomic_DNA"/>
</dbReference>
<protein>
    <recommendedName>
        <fullName evidence="14">DUF3221 domain-containing protein</fullName>
    </recommendedName>
</protein>
<dbReference type="EMBL" id="QSIQ01000022">
    <property type="protein sequence ID" value="RHD00979.1"/>
    <property type="molecule type" value="Genomic_DNA"/>
</dbReference>
<dbReference type="Proteomes" id="UP000285820">
    <property type="component" value="Unassembled WGS sequence"/>
</dbReference>
<dbReference type="GeneID" id="75163320"/>
<dbReference type="Proteomes" id="UP000095453">
    <property type="component" value="Unassembled WGS sequence"/>
</dbReference>